<keyword evidence="4 6" id="KW-1133">Transmembrane helix</keyword>
<feature type="transmembrane region" description="Helical" evidence="6">
    <location>
        <begin position="7"/>
        <end position="26"/>
    </location>
</feature>
<comment type="caution">
    <text evidence="7">The sequence shown here is derived from an EMBL/GenBank/DDBJ whole genome shotgun (WGS) entry which is preliminary data.</text>
</comment>
<keyword evidence="5 6" id="KW-0472">Membrane</keyword>
<dbReference type="EMBL" id="JAPAIP010000001">
    <property type="protein sequence ID" value="MCW1075763.1"/>
    <property type="molecule type" value="Genomic_DNA"/>
</dbReference>
<gene>
    <name evidence="7" type="ORF">OJ589_01020</name>
</gene>
<keyword evidence="3" id="KW-0732">Signal</keyword>
<dbReference type="InterPro" id="IPR037873">
    <property type="entry name" value="BamE-like"/>
</dbReference>
<keyword evidence="2 6" id="KW-0812">Transmembrane</keyword>
<dbReference type="Pfam" id="PF04103">
    <property type="entry name" value="CD20"/>
    <property type="match status" value="1"/>
</dbReference>
<dbReference type="AlphaFoldDB" id="A0ABD4U0S7"/>
<dbReference type="InterPro" id="IPR007237">
    <property type="entry name" value="CD20-like"/>
</dbReference>
<dbReference type="GO" id="GO:0016020">
    <property type="term" value="C:membrane"/>
    <property type="evidence" value="ECO:0007669"/>
    <property type="project" value="UniProtKB-SubCell"/>
</dbReference>
<evidence type="ECO:0000313" key="7">
    <source>
        <dbReference type="EMBL" id="MCW1075763.1"/>
    </source>
</evidence>
<dbReference type="RefSeq" id="WP_264348396.1">
    <property type="nucleotide sequence ID" value="NZ_JAPAIP010000001.1"/>
</dbReference>
<protein>
    <submittedName>
        <fullName evidence="7">CD20-like domain-containing protein</fullName>
    </submittedName>
</protein>
<comment type="subcellular location">
    <subcellularLocation>
        <location evidence="1">Membrane</location>
        <topology evidence="1">Multi-pass membrane protein</topology>
    </subcellularLocation>
</comment>
<proteinExistence type="predicted"/>
<evidence type="ECO:0000256" key="4">
    <source>
        <dbReference type="ARBA" id="ARBA00022989"/>
    </source>
</evidence>
<sequence>MKQDESKVLGILAIVFGALALIGSWIPIINNLSFIIGVIALILGIIGLIVNRKNKKTLAIVGTAIAVLSMAIVLMTQAFYASSLKKVGKTVESAASSVSSSIESSQQKEDEKFNWTKAQFEALTTGDVVTGEGGTSYDSVISEHGTPTKENETNVNDHVSKSVTYYSMGKTYKSVVLSFTKKEDGTFALTTKVSTGLE</sequence>
<name>A0ABD4U0S7_STRAP</name>
<dbReference type="Proteomes" id="UP001208682">
    <property type="component" value="Unassembled WGS sequence"/>
</dbReference>
<feature type="transmembrane region" description="Helical" evidence="6">
    <location>
        <begin position="32"/>
        <end position="50"/>
    </location>
</feature>
<evidence type="ECO:0000256" key="6">
    <source>
        <dbReference type="SAM" id="Phobius"/>
    </source>
</evidence>
<organism evidence="7 8">
    <name type="scientific">Streptococcus anginosus</name>
    <dbReference type="NCBI Taxonomy" id="1328"/>
    <lineage>
        <taxon>Bacteria</taxon>
        <taxon>Bacillati</taxon>
        <taxon>Bacillota</taxon>
        <taxon>Bacilli</taxon>
        <taxon>Lactobacillales</taxon>
        <taxon>Streptococcaceae</taxon>
        <taxon>Streptococcus</taxon>
        <taxon>Streptococcus anginosus group</taxon>
    </lineage>
</organism>
<evidence type="ECO:0000256" key="2">
    <source>
        <dbReference type="ARBA" id="ARBA00022692"/>
    </source>
</evidence>
<evidence type="ECO:0000313" key="8">
    <source>
        <dbReference type="Proteomes" id="UP001208682"/>
    </source>
</evidence>
<reference evidence="7 8" key="1">
    <citation type="submission" date="2022-10" db="EMBL/GenBank/DDBJ databases">
        <title>Comparative genomic study of S. anginosus.</title>
        <authorList>
            <person name="Prasad A."/>
            <person name="Ene A."/>
            <person name="Jablonska S."/>
            <person name="Du J."/>
            <person name="Wolfe A.J."/>
            <person name="Putonti C."/>
        </authorList>
    </citation>
    <scope>NUCLEOTIDE SEQUENCE [LARGE SCALE GENOMIC DNA]</scope>
    <source>
        <strain evidence="7 8">UMB1339</strain>
    </source>
</reference>
<dbReference type="Gene3D" id="3.30.1450.10">
    <property type="match status" value="1"/>
</dbReference>
<accession>A0ABD4U0S7</accession>
<feature type="transmembrane region" description="Helical" evidence="6">
    <location>
        <begin position="57"/>
        <end position="80"/>
    </location>
</feature>
<evidence type="ECO:0000256" key="1">
    <source>
        <dbReference type="ARBA" id="ARBA00004141"/>
    </source>
</evidence>
<evidence type="ECO:0000256" key="5">
    <source>
        <dbReference type="ARBA" id="ARBA00023136"/>
    </source>
</evidence>
<evidence type="ECO:0000256" key="3">
    <source>
        <dbReference type="ARBA" id="ARBA00022729"/>
    </source>
</evidence>